<accession>A0A5C6FDG6</accession>
<dbReference type="AlphaFoldDB" id="A0A5C6FDG6"/>
<dbReference type="Proteomes" id="UP000316476">
    <property type="component" value="Unassembled WGS sequence"/>
</dbReference>
<dbReference type="OrthoDB" id="272605at2"/>
<sequence length="107" mass="12796">MFSENEVCYECNCTVVEDRDYLEIATWVYLGFFKTELISTDCDVPFHFYRFAKFDDFQRWKQNGGTELEAINLTSMDQVRRRFVDRQAMVDSVLDWHKFLSGPDPDR</sequence>
<protein>
    <submittedName>
        <fullName evidence="1">Uncharacterized protein</fullName>
    </submittedName>
</protein>
<organism evidence="1 2">
    <name type="scientific">Crateriforma conspicua</name>
    <dbReference type="NCBI Taxonomy" id="2527996"/>
    <lineage>
        <taxon>Bacteria</taxon>
        <taxon>Pseudomonadati</taxon>
        <taxon>Planctomycetota</taxon>
        <taxon>Planctomycetia</taxon>
        <taxon>Planctomycetales</taxon>
        <taxon>Planctomycetaceae</taxon>
        <taxon>Crateriforma</taxon>
    </lineage>
</organism>
<proteinExistence type="predicted"/>
<reference evidence="1 2" key="1">
    <citation type="submission" date="2019-02" db="EMBL/GenBank/DDBJ databases">
        <title>Deep-cultivation of Planctomycetes and their phenomic and genomic characterization uncovers novel biology.</title>
        <authorList>
            <person name="Wiegand S."/>
            <person name="Jogler M."/>
            <person name="Boedeker C."/>
            <person name="Pinto D."/>
            <person name="Vollmers J."/>
            <person name="Rivas-Marin E."/>
            <person name="Kohn T."/>
            <person name="Peeters S.H."/>
            <person name="Heuer A."/>
            <person name="Rast P."/>
            <person name="Oberbeckmann S."/>
            <person name="Bunk B."/>
            <person name="Jeske O."/>
            <person name="Meyerdierks A."/>
            <person name="Storesund J.E."/>
            <person name="Kallscheuer N."/>
            <person name="Luecker S."/>
            <person name="Lage O.M."/>
            <person name="Pohl T."/>
            <person name="Merkel B.J."/>
            <person name="Hornburger P."/>
            <person name="Mueller R.-W."/>
            <person name="Bruemmer F."/>
            <person name="Labrenz M."/>
            <person name="Spormann A.M."/>
            <person name="Op Den Camp H."/>
            <person name="Overmann J."/>
            <person name="Amann R."/>
            <person name="Jetten M.S.M."/>
            <person name="Mascher T."/>
            <person name="Medema M.H."/>
            <person name="Devos D.P."/>
            <person name="Kaster A.-K."/>
            <person name="Ovreas L."/>
            <person name="Rohde M."/>
            <person name="Galperin M.Y."/>
            <person name="Jogler C."/>
        </authorList>
    </citation>
    <scope>NUCLEOTIDE SEQUENCE [LARGE SCALE GENOMIC DNA]</scope>
    <source>
        <strain evidence="1 2">V7</strain>
    </source>
</reference>
<dbReference type="EMBL" id="SJPZ01000009">
    <property type="protein sequence ID" value="TWU59518.1"/>
    <property type="molecule type" value="Genomic_DNA"/>
</dbReference>
<name>A0A5C6FDG6_9PLAN</name>
<evidence type="ECO:0000313" key="1">
    <source>
        <dbReference type="EMBL" id="TWU59518.1"/>
    </source>
</evidence>
<evidence type="ECO:0000313" key="2">
    <source>
        <dbReference type="Proteomes" id="UP000316476"/>
    </source>
</evidence>
<gene>
    <name evidence="1" type="ORF">V7x_55960</name>
</gene>
<dbReference type="RefSeq" id="WP_146416592.1">
    <property type="nucleotide sequence ID" value="NZ_SJPZ01000009.1"/>
</dbReference>
<comment type="caution">
    <text evidence="1">The sequence shown here is derived from an EMBL/GenBank/DDBJ whole genome shotgun (WGS) entry which is preliminary data.</text>
</comment>